<feature type="region of interest" description="Disordered" evidence="1">
    <location>
        <begin position="819"/>
        <end position="946"/>
    </location>
</feature>
<name>A0A835T0N6_CHLIN</name>
<dbReference type="PANTHER" id="PTHR45733">
    <property type="entry name" value="FORMIN-J"/>
    <property type="match status" value="1"/>
</dbReference>
<accession>A0A835T0N6</accession>
<dbReference type="EMBL" id="JAEHOC010000012">
    <property type="protein sequence ID" value="KAG2436658.1"/>
    <property type="molecule type" value="Genomic_DNA"/>
</dbReference>
<feature type="region of interest" description="Disordered" evidence="1">
    <location>
        <begin position="97"/>
        <end position="166"/>
    </location>
</feature>
<evidence type="ECO:0000313" key="4">
    <source>
        <dbReference type="Proteomes" id="UP000650467"/>
    </source>
</evidence>
<dbReference type="Proteomes" id="UP000650467">
    <property type="component" value="Unassembled WGS sequence"/>
</dbReference>
<feature type="compositionally biased region" description="Pro residues" evidence="1">
    <location>
        <begin position="891"/>
        <end position="903"/>
    </location>
</feature>
<dbReference type="AlphaFoldDB" id="A0A835T0N6"/>
<dbReference type="InterPro" id="IPR008752">
    <property type="entry name" value="Peptidase_M11"/>
</dbReference>
<feature type="compositionally biased region" description="Polar residues" evidence="1">
    <location>
        <begin position="128"/>
        <end position="140"/>
    </location>
</feature>
<feature type="compositionally biased region" description="Gly residues" evidence="1">
    <location>
        <begin position="937"/>
        <end position="946"/>
    </location>
</feature>
<keyword evidence="4" id="KW-1185">Reference proteome</keyword>
<dbReference type="PRINTS" id="PR01217">
    <property type="entry name" value="PRICHEXTENSN"/>
</dbReference>
<organism evidence="3 4">
    <name type="scientific">Chlamydomonas incerta</name>
    <dbReference type="NCBI Taxonomy" id="51695"/>
    <lineage>
        <taxon>Eukaryota</taxon>
        <taxon>Viridiplantae</taxon>
        <taxon>Chlorophyta</taxon>
        <taxon>core chlorophytes</taxon>
        <taxon>Chlorophyceae</taxon>
        <taxon>CS clade</taxon>
        <taxon>Chlamydomonadales</taxon>
        <taxon>Chlamydomonadaceae</taxon>
        <taxon>Chlamydomonas</taxon>
    </lineage>
</organism>
<comment type="caution">
    <text evidence="3">The sequence shown here is derived from an EMBL/GenBank/DDBJ whole genome shotgun (WGS) entry which is preliminary data.</text>
</comment>
<evidence type="ECO:0000256" key="1">
    <source>
        <dbReference type="SAM" id="MobiDB-lite"/>
    </source>
</evidence>
<feature type="compositionally biased region" description="Low complexity" evidence="1">
    <location>
        <begin position="99"/>
        <end position="127"/>
    </location>
</feature>
<protein>
    <recommendedName>
        <fullName evidence="2">Peptidase M11 gametolysin domain-containing protein</fullName>
    </recommendedName>
</protein>
<sequence>MPWVRLLGRPFGRSQPARLAPDPAPCSLQRRAAAVAAAPAATAHCVRPGQRCRQASSDEPAAVRLCLHWLRLLWLRADWRSPASGVACGCGPAGGSGTGLSATSEDVPAGSSSSSSSSSNQSNGSSSRTDNSTISRSSRASVAVPQKGRGGRREAAEPHHGRLGYWAGGRAGARVLGGRAGGRVPGYGRHAVEDECQNPASPPRRWRPPCAPLRHHGITDGANTATAITSSSSAAAAAAAAAAMSVRVLAAADIPDPASVAHAAAVSVDRQPAAGTRIDVAAAGGGAGGLDAARRFCSRCWAGLTGAGADDYWVEGVPPSRARRRRHQQVRGISGGGRARPRRCCPARQLLEACTRHTAGELTLIDFHDGTQDYALLDKSNGRFEPLGKGKKPPKKDKNGKDLEPGQYMTIGCTVDPSSGQCSFIDATDVAILKPAFIPPATNVRERLLVVVMDAPACGYPAASGANIANLTKLYFGPSGDGTGGWAARLENCRQVAAWRVRSYGEVVWEPRTSGLTQFVTVTPACTWSTSTCDNWGMANAANAAAKAKLGATAYAAFTHFHLIVAAPSTCGWAGLATLGGGVGGGGQVWLNTNAWTQTFGSFQVPLQESIHNFVLYHGWSGGAEYQDKTTFMGSGTACPAVTEKRWLGWASPIAGADNLNSSALTPGVALGPFNLPGSWATGLGNHIRVQPTWSSSYTSTTAGMNLYFEFRQAAVGDSALDPLLANKVVMHEILAYMDNDLPTYRSSDPRSSYLAAAAPNSRTLLPASAAAGASPYGLVLYVGGVTGAGRDVIPVLLCRFLAADSECPTLANALAAVASPPPPPPRPPQPPSPAPSPVPPSPAPSPPPPPSPPPSPPPPPPLPPSPAPPSPRPPNPSPPPKGGKAKPGQRAPPVPPLSPTPPEVESSAARRPPPHGRSRRSPPPNRRPRTRAVAADGGGGGGRPM</sequence>
<evidence type="ECO:0000259" key="2">
    <source>
        <dbReference type="Pfam" id="PF05548"/>
    </source>
</evidence>
<feature type="compositionally biased region" description="Basic and acidic residues" evidence="1">
    <location>
        <begin position="151"/>
        <end position="160"/>
    </location>
</feature>
<dbReference type="PANTHER" id="PTHR45733:SF8">
    <property type="entry name" value="FORMIN-J"/>
    <property type="match status" value="1"/>
</dbReference>
<dbReference type="InterPro" id="IPR051144">
    <property type="entry name" value="Formin_homology_domain"/>
</dbReference>
<feature type="compositionally biased region" description="Pro residues" evidence="1">
    <location>
        <begin position="820"/>
        <end position="882"/>
    </location>
</feature>
<dbReference type="Pfam" id="PF05548">
    <property type="entry name" value="Peptidase_M11"/>
    <property type="match status" value="1"/>
</dbReference>
<feature type="compositionally biased region" description="Basic residues" evidence="1">
    <location>
        <begin position="913"/>
        <end position="931"/>
    </location>
</feature>
<evidence type="ECO:0000313" key="3">
    <source>
        <dbReference type="EMBL" id="KAG2436658.1"/>
    </source>
</evidence>
<reference evidence="3" key="1">
    <citation type="journal article" date="2020" name="bioRxiv">
        <title>Comparative genomics of Chlamydomonas.</title>
        <authorList>
            <person name="Craig R.J."/>
            <person name="Hasan A.R."/>
            <person name="Ness R.W."/>
            <person name="Keightley P.D."/>
        </authorList>
    </citation>
    <scope>NUCLEOTIDE SEQUENCE</scope>
    <source>
        <strain evidence="3">SAG 7.73</strain>
    </source>
</reference>
<proteinExistence type="predicted"/>
<feature type="region of interest" description="Disordered" evidence="1">
    <location>
        <begin position="384"/>
        <end position="403"/>
    </location>
</feature>
<feature type="domain" description="Peptidase M11 gametolysin" evidence="2">
    <location>
        <begin position="447"/>
        <end position="767"/>
    </location>
</feature>
<gene>
    <name evidence="3" type="ORF">HXX76_006186</name>
</gene>